<dbReference type="EMBL" id="BAAAPC010000036">
    <property type="protein sequence ID" value="GAA2017270.1"/>
    <property type="molecule type" value="Genomic_DNA"/>
</dbReference>
<evidence type="ECO:0000313" key="3">
    <source>
        <dbReference type="Proteomes" id="UP001501585"/>
    </source>
</evidence>
<sequence length="165" mass="18080">MDFTRRFLAVLLVSVGSILMATSASADQGGGELDGFSMGYLPKGVGSEVADFAYEWGDVQFASRVWERQTAEDGYAVDLQVLVMRGARLQSPEQLLDFLAEYHERDAAAWGLRPFTNERARGFISDSEAFWLPEPGVAVEVRVAPARFGPAELRATALGVRRAYG</sequence>
<keyword evidence="1" id="KW-0732">Signal</keyword>
<name>A0ABN2TQV3_9ACTN</name>
<dbReference type="RefSeq" id="WP_344165715.1">
    <property type="nucleotide sequence ID" value="NZ_BAAAPC010000036.1"/>
</dbReference>
<reference evidence="2 3" key="1">
    <citation type="journal article" date="2019" name="Int. J. Syst. Evol. Microbiol.">
        <title>The Global Catalogue of Microorganisms (GCM) 10K type strain sequencing project: providing services to taxonomists for standard genome sequencing and annotation.</title>
        <authorList>
            <consortium name="The Broad Institute Genomics Platform"/>
            <consortium name="The Broad Institute Genome Sequencing Center for Infectious Disease"/>
            <person name="Wu L."/>
            <person name="Ma J."/>
        </authorList>
    </citation>
    <scope>NUCLEOTIDE SEQUENCE [LARGE SCALE GENOMIC DNA]</scope>
    <source>
        <strain evidence="2 3">JCM 15313</strain>
    </source>
</reference>
<dbReference type="Proteomes" id="UP001501585">
    <property type="component" value="Unassembled WGS sequence"/>
</dbReference>
<gene>
    <name evidence="2" type="ORF">GCM10009799_51660</name>
</gene>
<organism evidence="2 3">
    <name type="scientific">Nocardiopsis rhodophaea</name>
    <dbReference type="NCBI Taxonomy" id="280238"/>
    <lineage>
        <taxon>Bacteria</taxon>
        <taxon>Bacillati</taxon>
        <taxon>Actinomycetota</taxon>
        <taxon>Actinomycetes</taxon>
        <taxon>Streptosporangiales</taxon>
        <taxon>Nocardiopsidaceae</taxon>
        <taxon>Nocardiopsis</taxon>
    </lineage>
</organism>
<accession>A0ABN2TQV3</accession>
<evidence type="ECO:0000256" key="1">
    <source>
        <dbReference type="SAM" id="SignalP"/>
    </source>
</evidence>
<feature type="signal peptide" evidence="1">
    <location>
        <begin position="1"/>
        <end position="26"/>
    </location>
</feature>
<proteinExistence type="predicted"/>
<comment type="caution">
    <text evidence="2">The sequence shown here is derived from an EMBL/GenBank/DDBJ whole genome shotgun (WGS) entry which is preliminary data.</text>
</comment>
<feature type="chain" id="PRO_5046769478" evidence="1">
    <location>
        <begin position="27"/>
        <end position="165"/>
    </location>
</feature>
<keyword evidence="3" id="KW-1185">Reference proteome</keyword>
<protein>
    <submittedName>
        <fullName evidence="2">Uncharacterized protein</fullName>
    </submittedName>
</protein>
<evidence type="ECO:0000313" key="2">
    <source>
        <dbReference type="EMBL" id="GAA2017270.1"/>
    </source>
</evidence>